<protein>
    <recommendedName>
        <fullName evidence="4">Exonuclease domain-containing protein</fullName>
    </recommendedName>
</protein>
<gene>
    <name evidence="2" type="ORF">B0A48_00523</name>
</gene>
<evidence type="ECO:0000313" key="3">
    <source>
        <dbReference type="Proteomes" id="UP000192596"/>
    </source>
</evidence>
<dbReference type="Gene3D" id="3.30.420.10">
    <property type="entry name" value="Ribonuclease H-like superfamily/Ribonuclease H"/>
    <property type="match status" value="1"/>
</dbReference>
<dbReference type="InterPro" id="IPR036397">
    <property type="entry name" value="RNaseH_sf"/>
</dbReference>
<dbReference type="STRING" id="1507870.A0A1V8TV44"/>
<feature type="region of interest" description="Disordered" evidence="1">
    <location>
        <begin position="325"/>
        <end position="344"/>
    </location>
</feature>
<dbReference type="InterPro" id="IPR012337">
    <property type="entry name" value="RNaseH-like_sf"/>
</dbReference>
<comment type="caution">
    <text evidence="2">The sequence shown here is derived from an EMBL/GenBank/DDBJ whole genome shotgun (WGS) entry which is preliminary data.</text>
</comment>
<name>A0A1V8TV44_9PEZI</name>
<feature type="region of interest" description="Disordered" evidence="1">
    <location>
        <begin position="253"/>
        <end position="274"/>
    </location>
</feature>
<dbReference type="AlphaFoldDB" id="A0A1V8TV44"/>
<evidence type="ECO:0008006" key="4">
    <source>
        <dbReference type="Google" id="ProtNLM"/>
    </source>
</evidence>
<dbReference type="SUPFAM" id="SSF53098">
    <property type="entry name" value="Ribonuclease H-like"/>
    <property type="match status" value="1"/>
</dbReference>
<evidence type="ECO:0000256" key="1">
    <source>
        <dbReference type="SAM" id="MobiDB-lite"/>
    </source>
</evidence>
<dbReference type="Proteomes" id="UP000192596">
    <property type="component" value="Unassembled WGS sequence"/>
</dbReference>
<dbReference type="OrthoDB" id="8191639at2759"/>
<sequence>MAPLGCRAPQISPRPDLFLPGEPASVDLEDQEIVFDDGSKNQHRIGRIAITNTIGQSGLDTYAAYCNEDGVRKKVPPERFMVAKSDLLIANGAQPARLVEKWVMELLTDRPVIFHDKTSDIKKFYHFDAAKFFEDHCTLIDTQELCFGLDDNKKPSLATCARLILGEEIQGKVHSPVEDSQTAMKLYLRDYPYDRAAMLAKMKSDGTYRKVGAYSMICKQPKNTYKGKADKKTAFNTANPNNGSTKKRVRKLKQAQRDKAAKFDVESESTHSTDDISITTAGASATNGGITNITVESNTVNLTLGAGVSISNMSSYNFAPNSAGGGHSANHNTTSNGSTQTCTSSDKVLAHKKYRTKVD</sequence>
<feature type="compositionally biased region" description="Polar residues" evidence="1">
    <location>
        <begin position="329"/>
        <end position="344"/>
    </location>
</feature>
<feature type="compositionally biased region" description="Basic and acidic residues" evidence="1">
    <location>
        <begin position="255"/>
        <end position="274"/>
    </location>
</feature>
<evidence type="ECO:0000313" key="2">
    <source>
        <dbReference type="EMBL" id="OQO15141.1"/>
    </source>
</evidence>
<dbReference type="InParanoid" id="A0A1V8TV44"/>
<accession>A0A1V8TV44</accession>
<reference evidence="3" key="1">
    <citation type="submission" date="2017-03" db="EMBL/GenBank/DDBJ databases">
        <title>Genomes of endolithic fungi from Antarctica.</title>
        <authorList>
            <person name="Coleine C."/>
            <person name="Masonjones S."/>
            <person name="Stajich J.E."/>
        </authorList>
    </citation>
    <scope>NUCLEOTIDE SEQUENCE [LARGE SCALE GENOMIC DNA]</scope>
    <source>
        <strain evidence="3">CCFEE 5527</strain>
    </source>
</reference>
<proteinExistence type="predicted"/>
<dbReference type="GO" id="GO:0003676">
    <property type="term" value="F:nucleic acid binding"/>
    <property type="evidence" value="ECO:0007669"/>
    <property type="project" value="InterPro"/>
</dbReference>
<dbReference type="EMBL" id="NAJO01000001">
    <property type="protein sequence ID" value="OQO15141.1"/>
    <property type="molecule type" value="Genomic_DNA"/>
</dbReference>
<organism evidence="2 3">
    <name type="scientific">Cryoendolithus antarcticus</name>
    <dbReference type="NCBI Taxonomy" id="1507870"/>
    <lineage>
        <taxon>Eukaryota</taxon>
        <taxon>Fungi</taxon>
        <taxon>Dikarya</taxon>
        <taxon>Ascomycota</taxon>
        <taxon>Pezizomycotina</taxon>
        <taxon>Dothideomycetes</taxon>
        <taxon>Dothideomycetidae</taxon>
        <taxon>Cladosporiales</taxon>
        <taxon>Cladosporiaceae</taxon>
        <taxon>Cryoendolithus</taxon>
    </lineage>
</organism>
<keyword evidence="3" id="KW-1185">Reference proteome</keyword>